<feature type="region of interest" description="Disordered" evidence="1">
    <location>
        <begin position="228"/>
        <end position="247"/>
    </location>
</feature>
<protein>
    <recommendedName>
        <fullName evidence="5">Ricin B lectin domain-containing protein</fullName>
    </recommendedName>
</protein>
<keyword evidence="2" id="KW-0472">Membrane</keyword>
<proteinExistence type="predicted"/>
<organism evidence="3 4">
    <name type="scientific">Micromonospora inositola</name>
    <dbReference type="NCBI Taxonomy" id="47865"/>
    <lineage>
        <taxon>Bacteria</taxon>
        <taxon>Bacillati</taxon>
        <taxon>Actinomycetota</taxon>
        <taxon>Actinomycetes</taxon>
        <taxon>Micromonosporales</taxon>
        <taxon>Micromonosporaceae</taxon>
        <taxon>Micromonospora</taxon>
    </lineage>
</organism>
<keyword evidence="2" id="KW-0812">Transmembrane</keyword>
<keyword evidence="2" id="KW-1133">Transmembrane helix</keyword>
<evidence type="ECO:0008006" key="5">
    <source>
        <dbReference type="Google" id="ProtNLM"/>
    </source>
</evidence>
<evidence type="ECO:0000256" key="2">
    <source>
        <dbReference type="SAM" id="Phobius"/>
    </source>
</evidence>
<evidence type="ECO:0000256" key="1">
    <source>
        <dbReference type="SAM" id="MobiDB-lite"/>
    </source>
</evidence>
<dbReference type="OrthoDB" id="3363503at2"/>
<dbReference type="AlphaFoldDB" id="A0A1C5J6G1"/>
<sequence length="247" mass="26112">MADPHDDLTAIADRVRDVTTLPAAQTLRRRSDQRRRRRAAVTGAGLAVLVVTAGATLLPARDHVETPDRGVVGPAGEVPPSVAPSVTAPAGPQEFLGGRRQVLIVVPGMGGAALAIGRDDDRARATTEPGIDDRALWVLHPEGDKFRIMLATPRGTSQVCMTVVHDAAPGSVRGRVCDPTAQTQLFKIEQIADGSYSILQDRRYVQVVDGTNALVPDLPEGLTTTYEFEDRGPAATDWSGGGSSPTP</sequence>
<gene>
    <name evidence="3" type="ORF">GA0070613_4116</name>
</gene>
<keyword evidence="4" id="KW-1185">Reference proteome</keyword>
<evidence type="ECO:0000313" key="4">
    <source>
        <dbReference type="Proteomes" id="UP000198221"/>
    </source>
</evidence>
<name>A0A1C5J6G1_9ACTN</name>
<dbReference type="Proteomes" id="UP000198221">
    <property type="component" value="Chromosome I"/>
</dbReference>
<accession>A0A1C5J6G1</accession>
<reference evidence="4" key="1">
    <citation type="submission" date="2016-06" db="EMBL/GenBank/DDBJ databases">
        <authorList>
            <person name="Varghese N."/>
            <person name="Submissions Spin"/>
        </authorList>
    </citation>
    <scope>NUCLEOTIDE SEQUENCE [LARGE SCALE GENOMIC DNA]</scope>
    <source>
        <strain evidence="4">DSM 43819</strain>
    </source>
</reference>
<dbReference type="RefSeq" id="WP_089013734.1">
    <property type="nucleotide sequence ID" value="NZ_LT607754.1"/>
</dbReference>
<feature type="transmembrane region" description="Helical" evidence="2">
    <location>
        <begin position="39"/>
        <end position="58"/>
    </location>
</feature>
<evidence type="ECO:0000313" key="3">
    <source>
        <dbReference type="EMBL" id="SCG66180.1"/>
    </source>
</evidence>
<dbReference type="EMBL" id="LT607754">
    <property type="protein sequence ID" value="SCG66180.1"/>
    <property type="molecule type" value="Genomic_DNA"/>
</dbReference>